<reference evidence="6" key="1">
    <citation type="submission" date="2022-12" db="EMBL/GenBank/DDBJ databases">
        <title>Paraconexibacter alkalitolerans sp. nov. and Baekduia alba sp. nov., isolated from soil and emended description of the genera Paraconexibacter (Chun et al., 2020) and Baekduia (An et al., 2020).</title>
        <authorList>
            <person name="Vieira S."/>
            <person name="Huber K.J."/>
            <person name="Geppert A."/>
            <person name="Wolf J."/>
            <person name="Neumann-Schaal M."/>
            <person name="Muesken M."/>
            <person name="Overmann J."/>
        </authorList>
    </citation>
    <scope>NUCLEOTIDE SEQUENCE</scope>
    <source>
        <strain evidence="6">AEG42_29</strain>
    </source>
</reference>
<organism evidence="6">
    <name type="scientific">Paraconexibacter sp. AEG42_29</name>
    <dbReference type="NCBI Taxonomy" id="2997339"/>
    <lineage>
        <taxon>Bacteria</taxon>
        <taxon>Bacillati</taxon>
        <taxon>Actinomycetota</taxon>
        <taxon>Thermoleophilia</taxon>
        <taxon>Solirubrobacterales</taxon>
        <taxon>Paraconexibacteraceae</taxon>
        <taxon>Paraconexibacter</taxon>
    </lineage>
</organism>
<comment type="similarity">
    <text evidence="1 4 5">Belongs to the bacterial ribosomal protein bL21 family.</text>
</comment>
<dbReference type="NCBIfam" id="TIGR00061">
    <property type="entry name" value="L21"/>
    <property type="match status" value="1"/>
</dbReference>
<dbReference type="SUPFAM" id="SSF141091">
    <property type="entry name" value="L21p-like"/>
    <property type="match status" value="1"/>
</dbReference>
<dbReference type="PANTHER" id="PTHR21349:SF0">
    <property type="entry name" value="LARGE RIBOSOMAL SUBUNIT PROTEIN BL21M"/>
    <property type="match status" value="1"/>
</dbReference>
<proteinExistence type="inferred from homology"/>
<sequence>MYAIVKTGGKQYRVEQGQKLLVERLAVEAGGTLDLEPLFYGGDGDTPVFDKAGLGNVKVGATVVEHLRGPKLTVFKFKPKRGYKRKTGHRQELTRIEITTITAGS</sequence>
<dbReference type="GO" id="GO:0005840">
    <property type="term" value="C:ribosome"/>
    <property type="evidence" value="ECO:0007669"/>
    <property type="project" value="UniProtKB-KW"/>
</dbReference>
<keyword evidence="3 4" id="KW-0687">Ribonucleoprotein</keyword>
<dbReference type="KEGG" id="parq:DSM112329_03270"/>
<evidence type="ECO:0000256" key="3">
    <source>
        <dbReference type="ARBA" id="ARBA00023274"/>
    </source>
</evidence>
<dbReference type="InterPro" id="IPR001787">
    <property type="entry name" value="Ribosomal_bL21"/>
</dbReference>
<dbReference type="RefSeq" id="WP_354697634.1">
    <property type="nucleotide sequence ID" value="NZ_CP114014.1"/>
</dbReference>
<evidence type="ECO:0000256" key="4">
    <source>
        <dbReference type="HAMAP-Rule" id="MF_01363"/>
    </source>
</evidence>
<keyword evidence="4 5" id="KW-0699">rRNA-binding</keyword>
<dbReference type="InterPro" id="IPR028909">
    <property type="entry name" value="bL21-like"/>
</dbReference>
<dbReference type="Pfam" id="PF00829">
    <property type="entry name" value="Ribosomal_L21p"/>
    <property type="match status" value="1"/>
</dbReference>
<evidence type="ECO:0000256" key="1">
    <source>
        <dbReference type="ARBA" id="ARBA00008563"/>
    </source>
</evidence>
<comment type="subunit">
    <text evidence="4">Part of the 50S ribosomal subunit. Contacts protein L20.</text>
</comment>
<dbReference type="GO" id="GO:0019843">
    <property type="term" value="F:rRNA binding"/>
    <property type="evidence" value="ECO:0007669"/>
    <property type="project" value="UniProtKB-UniRule"/>
</dbReference>
<comment type="function">
    <text evidence="4 5">This protein binds to 23S rRNA in the presence of protein L20.</text>
</comment>
<protein>
    <recommendedName>
        <fullName evidence="4">Large ribosomal subunit protein bL21</fullName>
    </recommendedName>
</protein>
<accession>A0AAU7AXG2</accession>
<name>A0AAU7AXG2_9ACTN</name>
<evidence type="ECO:0000256" key="2">
    <source>
        <dbReference type="ARBA" id="ARBA00022980"/>
    </source>
</evidence>
<dbReference type="HAMAP" id="MF_01363">
    <property type="entry name" value="Ribosomal_bL21"/>
    <property type="match status" value="1"/>
</dbReference>
<evidence type="ECO:0000256" key="5">
    <source>
        <dbReference type="RuleBase" id="RU000562"/>
    </source>
</evidence>
<dbReference type="PANTHER" id="PTHR21349">
    <property type="entry name" value="50S RIBOSOMAL PROTEIN L21"/>
    <property type="match status" value="1"/>
</dbReference>
<dbReference type="GO" id="GO:1990904">
    <property type="term" value="C:ribonucleoprotein complex"/>
    <property type="evidence" value="ECO:0007669"/>
    <property type="project" value="UniProtKB-KW"/>
</dbReference>
<dbReference type="GO" id="GO:0005737">
    <property type="term" value="C:cytoplasm"/>
    <property type="evidence" value="ECO:0007669"/>
    <property type="project" value="UniProtKB-ARBA"/>
</dbReference>
<evidence type="ECO:0000313" key="6">
    <source>
        <dbReference type="EMBL" id="XAY06400.1"/>
    </source>
</evidence>
<dbReference type="GO" id="GO:0003735">
    <property type="term" value="F:structural constituent of ribosome"/>
    <property type="evidence" value="ECO:0007669"/>
    <property type="project" value="InterPro"/>
</dbReference>
<dbReference type="InterPro" id="IPR036164">
    <property type="entry name" value="bL21-like_sf"/>
</dbReference>
<gene>
    <name evidence="4 6" type="primary">rplU</name>
    <name evidence="6" type="ORF">DSM112329_03270</name>
</gene>
<dbReference type="EMBL" id="CP114014">
    <property type="protein sequence ID" value="XAY06400.1"/>
    <property type="molecule type" value="Genomic_DNA"/>
</dbReference>
<dbReference type="AlphaFoldDB" id="A0AAU7AXG2"/>
<keyword evidence="4 5" id="KW-0694">RNA-binding</keyword>
<dbReference type="GO" id="GO:0006412">
    <property type="term" value="P:translation"/>
    <property type="evidence" value="ECO:0007669"/>
    <property type="project" value="UniProtKB-UniRule"/>
</dbReference>
<keyword evidence="2 4" id="KW-0689">Ribosomal protein</keyword>